<dbReference type="PROSITE" id="PS01036">
    <property type="entry name" value="HSP70_3"/>
    <property type="match status" value="1"/>
</dbReference>
<proteinExistence type="inferred from homology"/>
<dbReference type="GO" id="GO:0005524">
    <property type="term" value="F:ATP binding"/>
    <property type="evidence" value="ECO:0007669"/>
    <property type="project" value="UniProtKB-KW"/>
</dbReference>
<dbReference type="Proteomes" id="UP000256661">
    <property type="component" value="Unassembled WGS sequence"/>
</dbReference>
<dbReference type="OrthoDB" id="9766019at2"/>
<dbReference type="SUPFAM" id="SSF100920">
    <property type="entry name" value="Heat shock protein 70kD (HSP70), peptide-binding domain"/>
    <property type="match status" value="1"/>
</dbReference>
<dbReference type="SUPFAM" id="SSF53067">
    <property type="entry name" value="Actin-like ATPase domain"/>
    <property type="match status" value="2"/>
</dbReference>
<dbReference type="FunFam" id="3.30.420.40:FF:000545">
    <property type="entry name" value="Endoplasmic reticulum chaperone BiP"/>
    <property type="match status" value="1"/>
</dbReference>
<dbReference type="FunFam" id="3.90.640.10:FF:000003">
    <property type="entry name" value="Molecular chaperone DnaK"/>
    <property type="match status" value="1"/>
</dbReference>
<dbReference type="Gene3D" id="3.30.420.40">
    <property type="match status" value="2"/>
</dbReference>
<dbReference type="GO" id="GO:0140662">
    <property type="term" value="F:ATP-dependent protein folding chaperone"/>
    <property type="evidence" value="ECO:0007669"/>
    <property type="project" value="InterPro"/>
</dbReference>
<dbReference type="PROSITE" id="PS00329">
    <property type="entry name" value="HSP70_2"/>
    <property type="match status" value="1"/>
</dbReference>
<evidence type="ECO:0000256" key="4">
    <source>
        <dbReference type="ARBA" id="ARBA00022840"/>
    </source>
</evidence>
<keyword evidence="4 7" id="KW-0067">ATP-binding</keyword>
<evidence type="ECO:0000256" key="6">
    <source>
        <dbReference type="ARBA" id="ARBA00023186"/>
    </source>
</evidence>
<dbReference type="CDD" id="cd24029">
    <property type="entry name" value="ASKHA_NBD_HSP70_DnaK_HscA_HscC"/>
    <property type="match status" value="1"/>
</dbReference>
<dbReference type="InterPro" id="IPR029047">
    <property type="entry name" value="HSP70_peptide-bd_sf"/>
</dbReference>
<sequence>MTAIGIDLGTVNSCIAHIDAAGRPVVIRNGVEEETTPSVVYFERADHRVVGKEAKNSALIAPRLVAALFKRDMGKEGAERVYHGRRYRPEEISAIVLLKLAEFAEHKLGEPVHEVVVTVPAYFGVAERAATRRAGEIAGLTVVDVLAEPVAAALAYQQEFRFGEDRHLLVFDLGGGTFDTSVIRVGGDTTVLCTDGALDLGGADWDARLLDHLIGEFRRAHPRLDPAADEEFVQELTEKAETLKHHLSEVLSRHCPMRWQGEAARIEVTRSKLEELTEDLLERAFQITEKTLAKAAELGVPEIDEVILVGGMTRMPAVEAGLRERFGLKVRRYDPDLAVARGAALHALTKSGTAEEIADRLGVSDERAAEMISRKVSMVVPRGFGVKTVDPSDPLFATDPARARQFILHLLPAGTPLPADTGQIPAATAIDNQPMIEVDVWEAKPGMDSQELQHNTRIGTGFLRLAPRTPARTALNICFRLSETGLLTVSASDSRSGNRLHYELQIGGMNQAEVDEARTALARTTVSD</sequence>
<dbReference type="InterPro" id="IPR043129">
    <property type="entry name" value="ATPase_NBD"/>
</dbReference>
<keyword evidence="9" id="KW-1185">Reference proteome</keyword>
<keyword evidence="6" id="KW-0143">Chaperone</keyword>
<evidence type="ECO:0000313" key="9">
    <source>
        <dbReference type="Proteomes" id="UP000256661"/>
    </source>
</evidence>
<reference evidence="8 9" key="1">
    <citation type="submission" date="2018-08" db="EMBL/GenBank/DDBJ databases">
        <title>Sequencing the genomes of 1000 actinobacteria strains.</title>
        <authorList>
            <person name="Klenk H.-P."/>
        </authorList>
    </citation>
    <scope>NUCLEOTIDE SEQUENCE [LARGE SCALE GENOMIC DNA]</scope>
    <source>
        <strain evidence="8 9">DSM 43927</strain>
    </source>
</reference>
<name>A0A3D9SMP8_9ACTN</name>
<comment type="caution">
    <text evidence="8">The sequence shown here is derived from an EMBL/GenBank/DDBJ whole genome shotgun (WGS) entry which is preliminary data.</text>
</comment>
<accession>A0A3D9SMP8</accession>
<dbReference type="AlphaFoldDB" id="A0A3D9SMP8"/>
<dbReference type="RefSeq" id="WP_116026598.1">
    <property type="nucleotide sequence ID" value="NZ_QTTT01000001.1"/>
</dbReference>
<protein>
    <submittedName>
        <fullName evidence="8">Molecular chaperone DnaK (HSP70)</fullName>
    </submittedName>
</protein>
<dbReference type="Pfam" id="PF00012">
    <property type="entry name" value="HSP70"/>
    <property type="match status" value="1"/>
</dbReference>
<evidence type="ECO:0000256" key="2">
    <source>
        <dbReference type="ARBA" id="ARBA00022553"/>
    </source>
</evidence>
<dbReference type="InterPro" id="IPR018181">
    <property type="entry name" value="Heat_shock_70_CS"/>
</dbReference>
<comment type="similarity">
    <text evidence="1 7">Belongs to the heat shock protein 70 family.</text>
</comment>
<evidence type="ECO:0000313" key="8">
    <source>
        <dbReference type="EMBL" id="REE97206.1"/>
    </source>
</evidence>
<keyword evidence="5" id="KW-0346">Stress response</keyword>
<evidence type="ECO:0000256" key="1">
    <source>
        <dbReference type="ARBA" id="ARBA00007381"/>
    </source>
</evidence>
<dbReference type="PRINTS" id="PR00301">
    <property type="entry name" value="HEATSHOCK70"/>
</dbReference>
<organism evidence="8 9">
    <name type="scientific">Thermomonospora umbrina</name>
    <dbReference type="NCBI Taxonomy" id="111806"/>
    <lineage>
        <taxon>Bacteria</taxon>
        <taxon>Bacillati</taxon>
        <taxon>Actinomycetota</taxon>
        <taxon>Actinomycetes</taxon>
        <taxon>Streptosporangiales</taxon>
        <taxon>Thermomonosporaceae</taxon>
        <taxon>Thermomonospora</taxon>
    </lineage>
</organism>
<evidence type="ECO:0000256" key="5">
    <source>
        <dbReference type="ARBA" id="ARBA00023016"/>
    </source>
</evidence>
<keyword evidence="2" id="KW-0597">Phosphoprotein</keyword>
<evidence type="ECO:0000256" key="3">
    <source>
        <dbReference type="ARBA" id="ARBA00022741"/>
    </source>
</evidence>
<keyword evidence="3 7" id="KW-0547">Nucleotide-binding</keyword>
<dbReference type="EMBL" id="QTTT01000001">
    <property type="protein sequence ID" value="REE97206.1"/>
    <property type="molecule type" value="Genomic_DNA"/>
</dbReference>
<dbReference type="PANTHER" id="PTHR19375">
    <property type="entry name" value="HEAT SHOCK PROTEIN 70KDA"/>
    <property type="match status" value="1"/>
</dbReference>
<evidence type="ECO:0000256" key="7">
    <source>
        <dbReference type="RuleBase" id="RU003322"/>
    </source>
</evidence>
<gene>
    <name evidence="8" type="ORF">DFJ69_2668</name>
</gene>
<dbReference type="Gene3D" id="3.90.640.10">
    <property type="entry name" value="Actin, Chain A, domain 4"/>
    <property type="match status" value="1"/>
</dbReference>
<dbReference type="InterPro" id="IPR013126">
    <property type="entry name" value="Hsp_70_fam"/>
</dbReference>
<dbReference type="Gene3D" id="2.60.34.10">
    <property type="entry name" value="Substrate Binding Domain Of DNAk, Chain A, domain 1"/>
    <property type="match status" value="1"/>
</dbReference>